<dbReference type="PANTHER" id="PTHR30619:SF7">
    <property type="entry name" value="BETA-LACTAMASE DOMAIN PROTEIN"/>
    <property type="match status" value="1"/>
</dbReference>
<feature type="domain" description="Metallo-beta-lactamase" evidence="2">
    <location>
        <begin position="49"/>
        <end position="293"/>
    </location>
</feature>
<name>A0ABV1IUG3_9FIRM</name>
<sequence>MKKNKKSIWIKVIAFCMSLMMAVCGTVTKDKVQVNAATKLKVHFIDVGCGDAILIQYGSGVKAEYGMIDAGPVYYTKTNKKDVNTSNRARNYLKKQKITHLKFVLLTHPHQDHIGGMIKILDDPKIKIDTIYGNNFDLKVLQSSKNKKKQSASTAKLIKYRDDEGIYAQVIAKIQKKVKRKETVYVVPKAGDKVYLGKACMRFYGVMNAKYKYGRRGDLNYRQVNKYSIVTRLTYKSNSFLFTGDAQKETIEQLVKKGYNLQAQVLKVPHHGMQDILKNTKKARSDHRYLFQRVKAKIAVISNGYKNSYKAPHKKTLNELKTANVYDTGSRGTIVITSDGKRLSVKVQKGKGPSYKRTKK</sequence>
<reference evidence="3 4" key="1">
    <citation type="submission" date="2024-04" db="EMBL/GenBank/DDBJ databases">
        <title>Human intestinal bacterial collection.</title>
        <authorList>
            <person name="Pauvert C."/>
            <person name="Hitch T.C.A."/>
            <person name="Clavel T."/>
        </authorList>
    </citation>
    <scope>NUCLEOTIDE SEQUENCE [LARGE SCALE GENOMIC DNA]</scope>
    <source>
        <strain evidence="3 4">CLA-AA-H249</strain>
    </source>
</reference>
<feature type="chain" id="PRO_5047222172" evidence="1">
    <location>
        <begin position="23"/>
        <end position="360"/>
    </location>
</feature>
<dbReference type="EMBL" id="JBBNIN010000007">
    <property type="protein sequence ID" value="MEQ2710863.1"/>
    <property type="molecule type" value="Genomic_DNA"/>
</dbReference>
<dbReference type="CDD" id="cd07731">
    <property type="entry name" value="ComA-like_MBL-fold"/>
    <property type="match status" value="1"/>
</dbReference>
<dbReference type="InterPro" id="IPR052159">
    <property type="entry name" value="Competence_DNA_uptake"/>
</dbReference>
<evidence type="ECO:0000313" key="3">
    <source>
        <dbReference type="EMBL" id="MEQ2710863.1"/>
    </source>
</evidence>
<dbReference type="SUPFAM" id="SSF56281">
    <property type="entry name" value="Metallo-hydrolase/oxidoreductase"/>
    <property type="match status" value="1"/>
</dbReference>
<organism evidence="3 4">
    <name type="scientific">Anaerostipes amylophilus</name>
    <dbReference type="NCBI Taxonomy" id="2981779"/>
    <lineage>
        <taxon>Bacteria</taxon>
        <taxon>Bacillati</taxon>
        <taxon>Bacillota</taxon>
        <taxon>Clostridia</taxon>
        <taxon>Lachnospirales</taxon>
        <taxon>Lachnospiraceae</taxon>
        <taxon>Anaerostipes</taxon>
    </lineage>
</organism>
<dbReference type="InterPro" id="IPR035681">
    <property type="entry name" value="ComA-like_MBL"/>
</dbReference>
<evidence type="ECO:0000313" key="4">
    <source>
        <dbReference type="Proteomes" id="UP001482154"/>
    </source>
</evidence>
<dbReference type="RefSeq" id="WP_022374617.1">
    <property type="nucleotide sequence ID" value="NZ_JAOQJG010000002.1"/>
</dbReference>
<comment type="caution">
    <text evidence="3">The sequence shown here is derived from an EMBL/GenBank/DDBJ whole genome shotgun (WGS) entry which is preliminary data.</text>
</comment>
<keyword evidence="1" id="KW-0732">Signal</keyword>
<dbReference type="Proteomes" id="UP001482154">
    <property type="component" value="Unassembled WGS sequence"/>
</dbReference>
<feature type="signal peptide" evidence="1">
    <location>
        <begin position="1"/>
        <end position="22"/>
    </location>
</feature>
<accession>A0ABV1IUG3</accession>
<dbReference type="InterPro" id="IPR001279">
    <property type="entry name" value="Metallo-B-lactamas"/>
</dbReference>
<dbReference type="PANTHER" id="PTHR30619">
    <property type="entry name" value="DNA INTERNALIZATION/COMPETENCE PROTEIN COMEC/REC2"/>
    <property type="match status" value="1"/>
</dbReference>
<protein>
    <submittedName>
        <fullName evidence="3">MBL fold metallo-hydrolase</fullName>
    </submittedName>
</protein>
<evidence type="ECO:0000256" key="1">
    <source>
        <dbReference type="SAM" id="SignalP"/>
    </source>
</evidence>
<dbReference type="Gene3D" id="3.60.15.10">
    <property type="entry name" value="Ribonuclease Z/Hydroxyacylglutathione hydrolase-like"/>
    <property type="match status" value="1"/>
</dbReference>
<dbReference type="InterPro" id="IPR036866">
    <property type="entry name" value="RibonucZ/Hydroxyglut_hydro"/>
</dbReference>
<dbReference type="SMART" id="SM00849">
    <property type="entry name" value="Lactamase_B"/>
    <property type="match status" value="1"/>
</dbReference>
<proteinExistence type="predicted"/>
<keyword evidence="4" id="KW-1185">Reference proteome</keyword>
<gene>
    <name evidence="3" type="ORF">AAAU51_06705</name>
</gene>
<evidence type="ECO:0000259" key="2">
    <source>
        <dbReference type="SMART" id="SM00849"/>
    </source>
</evidence>
<dbReference type="Pfam" id="PF00753">
    <property type="entry name" value="Lactamase_B"/>
    <property type="match status" value="1"/>
</dbReference>